<feature type="domain" description="AB hydrolase-1" evidence="3">
    <location>
        <begin position="43"/>
        <end position="176"/>
    </location>
</feature>
<dbReference type="GO" id="GO:0009086">
    <property type="term" value="P:methionine biosynthetic process"/>
    <property type="evidence" value="ECO:0007669"/>
    <property type="project" value="TreeGrafter"/>
</dbReference>
<dbReference type="EMBL" id="CP017478">
    <property type="protein sequence ID" value="AOW20610.1"/>
    <property type="molecule type" value="Genomic_DNA"/>
</dbReference>
<dbReference type="STRING" id="1850246.LPB138_07940"/>
<dbReference type="InterPro" id="IPR000073">
    <property type="entry name" value="AB_hydrolase_1"/>
</dbReference>
<gene>
    <name evidence="4" type="ORF">LPB138_07940</name>
</gene>
<accession>A0A1D8P7R9</accession>
<dbReference type="Gene3D" id="3.40.50.1820">
    <property type="entry name" value="alpha/beta hydrolase"/>
    <property type="match status" value="1"/>
</dbReference>
<feature type="active site" evidence="2">
    <location>
        <position position="276"/>
    </location>
</feature>
<dbReference type="PANTHER" id="PTHR32268">
    <property type="entry name" value="HOMOSERINE O-ACETYLTRANSFERASE"/>
    <property type="match status" value="1"/>
</dbReference>
<dbReference type="SUPFAM" id="SSF53474">
    <property type="entry name" value="alpha/beta-Hydrolases"/>
    <property type="match status" value="1"/>
</dbReference>
<dbReference type="InterPro" id="IPR029058">
    <property type="entry name" value="AB_hydrolase_fold"/>
</dbReference>
<dbReference type="KEGG" id="lul:LPB138_07940"/>
<evidence type="ECO:0000256" key="1">
    <source>
        <dbReference type="ARBA" id="ARBA00022679"/>
    </source>
</evidence>
<dbReference type="PIRSF" id="PIRSF000443">
    <property type="entry name" value="Homoser_Ac_trans"/>
    <property type="match status" value="1"/>
</dbReference>
<keyword evidence="1 4" id="KW-0808">Transferase</keyword>
<evidence type="ECO:0000313" key="4">
    <source>
        <dbReference type="EMBL" id="AOW20610.1"/>
    </source>
</evidence>
<dbReference type="GO" id="GO:0009092">
    <property type="term" value="P:homoserine metabolic process"/>
    <property type="evidence" value="ECO:0007669"/>
    <property type="project" value="TreeGrafter"/>
</dbReference>
<sequence length="327" mass="37227">MEFTLVDILQHITIQNFKTETGFESPIIDLTYQVFGKPLHTAPIVLVNHAFTGNSEVAGNDGWWKGIIGVGKLIDLNKYTVLSFDIPGNGYDENPDKLIKNYKDFNSRDIAKIFGLGLEKLNVDKVHSAIGPSLGGGIAWEMVILFPDLIDHLVALGSDWKTSDWIIGHNLVQEQILNNSTKPLHDARLMAMLFYRTAISFKHRFNRSVNEEKGIFNAESWLLHHGDKIEERFNLTSYQLMNQLLTTIDITRGRGDFREVAKGIKAKITQVVIDTDIFFLPYENYETAEMLDELGVENSIMEIKSIYGHDGFLIEFDQLEELLKDIY</sequence>
<dbReference type="PRINTS" id="PR00111">
    <property type="entry name" value="ABHYDROLASE"/>
</dbReference>
<dbReference type="Proteomes" id="UP000176050">
    <property type="component" value="Chromosome"/>
</dbReference>
<dbReference type="Pfam" id="PF00561">
    <property type="entry name" value="Abhydrolase_1"/>
    <property type="match status" value="1"/>
</dbReference>
<organism evidence="4 5">
    <name type="scientific">Urechidicola croceus</name>
    <dbReference type="NCBI Taxonomy" id="1850246"/>
    <lineage>
        <taxon>Bacteria</taxon>
        <taxon>Pseudomonadati</taxon>
        <taxon>Bacteroidota</taxon>
        <taxon>Flavobacteriia</taxon>
        <taxon>Flavobacteriales</taxon>
        <taxon>Flavobacteriaceae</taxon>
        <taxon>Urechidicola</taxon>
    </lineage>
</organism>
<dbReference type="AlphaFoldDB" id="A0A1D8P7R9"/>
<name>A0A1D8P7R9_9FLAO</name>
<keyword evidence="5" id="KW-1185">Reference proteome</keyword>
<evidence type="ECO:0000259" key="3">
    <source>
        <dbReference type="Pfam" id="PF00561"/>
    </source>
</evidence>
<dbReference type="GO" id="GO:0004414">
    <property type="term" value="F:homoserine O-acetyltransferase activity"/>
    <property type="evidence" value="ECO:0007669"/>
    <property type="project" value="TreeGrafter"/>
</dbReference>
<dbReference type="PANTHER" id="PTHR32268:SF11">
    <property type="entry name" value="HOMOSERINE O-ACETYLTRANSFERASE"/>
    <property type="match status" value="1"/>
</dbReference>
<evidence type="ECO:0000256" key="2">
    <source>
        <dbReference type="PIRSR" id="PIRSR000443-1"/>
    </source>
</evidence>
<feature type="active site" evidence="2">
    <location>
        <position position="309"/>
    </location>
</feature>
<evidence type="ECO:0000313" key="5">
    <source>
        <dbReference type="Proteomes" id="UP000176050"/>
    </source>
</evidence>
<proteinExistence type="predicted"/>
<protein>
    <submittedName>
        <fullName evidence="4">Homoserine acetyltransferase</fullName>
    </submittedName>
</protein>
<reference evidence="4 5" key="1">
    <citation type="submission" date="2016-10" db="EMBL/GenBank/DDBJ databases">
        <title>Lutibacter sp. LPB0138, isolated from marine gastropod.</title>
        <authorList>
            <person name="Kim E."/>
            <person name="Yi H."/>
        </authorList>
    </citation>
    <scope>NUCLEOTIDE SEQUENCE [LARGE SCALE GENOMIC DNA]</scope>
    <source>
        <strain evidence="4 5">LPB0138</strain>
    </source>
</reference>
<feature type="active site" description="Nucleophile" evidence="2">
    <location>
        <position position="133"/>
    </location>
</feature>
<dbReference type="InterPro" id="IPR008220">
    <property type="entry name" value="HAT_MetX-like"/>
</dbReference>